<dbReference type="PANTHER" id="PTHR48047">
    <property type="entry name" value="GLYCOSYLTRANSFERASE"/>
    <property type="match status" value="1"/>
</dbReference>
<keyword evidence="5" id="KW-1185">Reference proteome</keyword>
<sequence length="398" mass="44290">MSAGAHVLLFPFPAQGHLIPLRDLAHHLAIRGLTITILVTPKNLPILNPLLSKNSTINTLVLPFPNYPSIPFGIENLKDLPPNIRPTSMIHALGELYQPLLSWFRSHPSPPVAIISDMFLGWTHRLACQLGVRRFVFSPSGAMALATMYSLWQEMPNAPKDQNELFSFSKIPSCPKYPWWQISTIYRSYVEGDPVSEFTKEGMQANIASWGLIVNSLTLLEGIYFEHLRKQLGHDRVWAVGPILPEKTIDMTPPERGVSMHDLKTWLDTCEDHKVVYVCYGTQVLLTKDQMEAVASGLEKSGVHFIWCVKQPSKEHVGEGYSMIPSGVCDGANLVSNSAKLARTLMESVSDESQVERERAKELRMAALDAIKEDGSSDKHLNAFVKHLVGLGMETGKG</sequence>
<comment type="caution">
    <text evidence="4">The sequence shown here is derived from an EMBL/GenBank/DDBJ whole genome shotgun (WGS) entry which is preliminary data.</text>
</comment>
<name>A0A8T2XMH1_POPDE</name>
<dbReference type="EMBL" id="JACEGQ020000012">
    <property type="protein sequence ID" value="KAH8493227.1"/>
    <property type="molecule type" value="Genomic_DNA"/>
</dbReference>
<evidence type="ECO:0000313" key="4">
    <source>
        <dbReference type="EMBL" id="KAH8493227.1"/>
    </source>
</evidence>
<accession>A0A8T2XMH1</accession>
<dbReference type="AlphaFoldDB" id="A0A8T2XMH1"/>
<keyword evidence="3" id="KW-0808">Transferase</keyword>
<protein>
    <submittedName>
        <fullName evidence="4">Uncharacterized protein</fullName>
    </submittedName>
</protein>
<dbReference type="Gene3D" id="3.40.50.2000">
    <property type="entry name" value="Glycogen Phosphorylase B"/>
    <property type="match status" value="2"/>
</dbReference>
<organism evidence="4 5">
    <name type="scientific">Populus deltoides</name>
    <name type="common">Eastern poplar</name>
    <name type="synonym">Eastern cottonwood</name>
    <dbReference type="NCBI Taxonomy" id="3696"/>
    <lineage>
        <taxon>Eukaryota</taxon>
        <taxon>Viridiplantae</taxon>
        <taxon>Streptophyta</taxon>
        <taxon>Embryophyta</taxon>
        <taxon>Tracheophyta</taxon>
        <taxon>Spermatophyta</taxon>
        <taxon>Magnoliopsida</taxon>
        <taxon>eudicotyledons</taxon>
        <taxon>Gunneridae</taxon>
        <taxon>Pentapetalae</taxon>
        <taxon>rosids</taxon>
        <taxon>fabids</taxon>
        <taxon>Malpighiales</taxon>
        <taxon>Salicaceae</taxon>
        <taxon>Saliceae</taxon>
        <taxon>Populus</taxon>
    </lineage>
</organism>
<dbReference type="PANTHER" id="PTHR48047:SF8">
    <property type="entry name" value="FLAVONOL 3-O-GLUCOSYLTRANSFERASE UGT89B1"/>
    <property type="match status" value="1"/>
</dbReference>
<gene>
    <name evidence="4" type="ORF">H0E87_022463</name>
</gene>
<keyword evidence="2" id="KW-0328">Glycosyltransferase</keyword>
<comment type="similarity">
    <text evidence="1">Belongs to the UDP-glycosyltransferase family.</text>
</comment>
<dbReference type="FunFam" id="3.40.50.2000:FF:000143">
    <property type="entry name" value="UDP-glycosyltransferase 89B1"/>
    <property type="match status" value="1"/>
</dbReference>
<evidence type="ECO:0000256" key="1">
    <source>
        <dbReference type="ARBA" id="ARBA00009995"/>
    </source>
</evidence>
<dbReference type="Proteomes" id="UP000807159">
    <property type="component" value="Chromosome 12"/>
</dbReference>
<dbReference type="GO" id="GO:0035251">
    <property type="term" value="F:UDP-glucosyltransferase activity"/>
    <property type="evidence" value="ECO:0007669"/>
    <property type="project" value="TreeGrafter"/>
</dbReference>
<evidence type="ECO:0000256" key="3">
    <source>
        <dbReference type="ARBA" id="ARBA00022679"/>
    </source>
</evidence>
<dbReference type="InterPro" id="IPR002213">
    <property type="entry name" value="UDP_glucos_trans"/>
</dbReference>
<dbReference type="SUPFAM" id="SSF53756">
    <property type="entry name" value="UDP-Glycosyltransferase/glycogen phosphorylase"/>
    <property type="match status" value="1"/>
</dbReference>
<evidence type="ECO:0000313" key="5">
    <source>
        <dbReference type="Proteomes" id="UP000807159"/>
    </source>
</evidence>
<reference evidence="4" key="1">
    <citation type="journal article" date="2021" name="J. Hered.">
        <title>Genome Assembly of Salicaceae Populus deltoides (Eastern Cottonwood) I-69 Based on Nanopore Sequencing and Hi-C Technologies.</title>
        <authorList>
            <person name="Bai S."/>
            <person name="Wu H."/>
            <person name="Zhang J."/>
            <person name="Pan Z."/>
            <person name="Zhao W."/>
            <person name="Li Z."/>
            <person name="Tong C."/>
        </authorList>
    </citation>
    <scope>NUCLEOTIDE SEQUENCE</scope>
    <source>
        <tissue evidence="4">Leaf</tissue>
    </source>
</reference>
<evidence type="ECO:0000256" key="2">
    <source>
        <dbReference type="ARBA" id="ARBA00022676"/>
    </source>
</evidence>
<dbReference type="CDD" id="cd03784">
    <property type="entry name" value="GT1_Gtf-like"/>
    <property type="match status" value="1"/>
</dbReference>
<proteinExistence type="inferred from homology"/>